<dbReference type="Pfam" id="PF02826">
    <property type="entry name" value="2-Hacid_dh_C"/>
    <property type="match status" value="1"/>
</dbReference>
<keyword evidence="2 4" id="KW-0560">Oxidoreductase</keyword>
<dbReference type="RefSeq" id="WP_203243014.1">
    <property type="nucleotide sequence ID" value="NZ_JAFBRH010000004.1"/>
</dbReference>
<evidence type="ECO:0000259" key="6">
    <source>
        <dbReference type="Pfam" id="PF02826"/>
    </source>
</evidence>
<dbReference type="InterPro" id="IPR036291">
    <property type="entry name" value="NAD(P)-bd_dom_sf"/>
</dbReference>
<reference evidence="7 8" key="1">
    <citation type="submission" date="2021-01" db="EMBL/GenBank/DDBJ databases">
        <title>Diatom-associated Roseobacters Show Island Model of Population Structure.</title>
        <authorList>
            <person name="Qu L."/>
            <person name="Feng X."/>
            <person name="Chen Y."/>
            <person name="Li L."/>
            <person name="Wang X."/>
            <person name="Hu Z."/>
            <person name="Wang H."/>
            <person name="Luo H."/>
        </authorList>
    </citation>
    <scope>NUCLEOTIDE SEQUENCE [LARGE SCALE GENOMIC DNA]</scope>
    <source>
        <strain evidence="7 8">TR60-84</strain>
    </source>
</reference>
<evidence type="ECO:0000256" key="3">
    <source>
        <dbReference type="ARBA" id="ARBA00023027"/>
    </source>
</evidence>
<dbReference type="GO" id="GO:0051287">
    <property type="term" value="F:NAD binding"/>
    <property type="evidence" value="ECO:0007669"/>
    <property type="project" value="InterPro"/>
</dbReference>
<dbReference type="InterPro" id="IPR029753">
    <property type="entry name" value="D-isomer_DH_CS"/>
</dbReference>
<dbReference type="PANTHER" id="PTHR43761">
    <property type="entry name" value="D-ISOMER SPECIFIC 2-HYDROXYACID DEHYDROGENASE FAMILY PROTEIN (AFU_ORTHOLOGUE AFUA_1G13630)"/>
    <property type="match status" value="1"/>
</dbReference>
<dbReference type="Gene3D" id="3.40.50.720">
    <property type="entry name" value="NAD(P)-binding Rossmann-like Domain"/>
    <property type="match status" value="2"/>
</dbReference>
<dbReference type="InterPro" id="IPR050418">
    <property type="entry name" value="D-iso_2-hydroxyacid_DH_PdxB"/>
</dbReference>
<keyword evidence="3" id="KW-0520">NAD</keyword>
<comment type="caution">
    <text evidence="7">The sequence shown here is derived from an EMBL/GenBank/DDBJ whole genome shotgun (WGS) entry which is preliminary data.</text>
</comment>
<feature type="domain" description="D-isomer specific 2-hydroxyacid dehydrogenase catalytic" evidence="5">
    <location>
        <begin position="7"/>
        <end position="307"/>
    </location>
</feature>
<evidence type="ECO:0000313" key="8">
    <source>
        <dbReference type="Proteomes" id="UP000732193"/>
    </source>
</evidence>
<dbReference type="Proteomes" id="UP000732193">
    <property type="component" value="Unassembled WGS sequence"/>
</dbReference>
<dbReference type="AlphaFoldDB" id="A0AAE3B808"/>
<dbReference type="EMBL" id="JAFBRM010000004">
    <property type="protein sequence ID" value="MBM1715140.1"/>
    <property type="molecule type" value="Genomic_DNA"/>
</dbReference>
<evidence type="ECO:0000256" key="2">
    <source>
        <dbReference type="ARBA" id="ARBA00023002"/>
    </source>
</evidence>
<keyword evidence="8" id="KW-1185">Reference proteome</keyword>
<evidence type="ECO:0000313" key="7">
    <source>
        <dbReference type="EMBL" id="MBM1715140.1"/>
    </source>
</evidence>
<protein>
    <submittedName>
        <fullName evidence="7">2-hydroxyacid dehydrogenase</fullName>
    </submittedName>
</protein>
<comment type="similarity">
    <text evidence="1 4">Belongs to the D-isomer specific 2-hydroxyacid dehydrogenase family.</text>
</comment>
<dbReference type="InterPro" id="IPR006139">
    <property type="entry name" value="D-isomer_2_OHA_DH_cat_dom"/>
</dbReference>
<dbReference type="PROSITE" id="PS00671">
    <property type="entry name" value="D_2_HYDROXYACID_DH_3"/>
    <property type="match status" value="1"/>
</dbReference>
<accession>A0AAE3B808</accession>
<dbReference type="FunFam" id="3.40.50.720:FF:000203">
    <property type="entry name" value="D-3-phosphoglycerate dehydrogenase (SerA)"/>
    <property type="match status" value="1"/>
</dbReference>
<dbReference type="PANTHER" id="PTHR43761:SF1">
    <property type="entry name" value="D-ISOMER SPECIFIC 2-HYDROXYACID DEHYDROGENASE CATALYTIC DOMAIN-CONTAINING PROTEIN-RELATED"/>
    <property type="match status" value="1"/>
</dbReference>
<feature type="domain" description="D-isomer specific 2-hydroxyacid dehydrogenase NAD-binding" evidence="6">
    <location>
        <begin position="108"/>
        <end position="282"/>
    </location>
</feature>
<sequence length="316" mass="33343">MIGPVAVLDVMSDAMQAKVRAIANGLDLRFPASTSEADFTDTVRGASYIVARGAGLPEAVLRSTNGLRLVHQWGTGTDQIPLAVAKELGVPVARSPGVNAPTVADLTIAMMLAVLRRLPQHHNNTCAGNWIEDALIPGARDLNGRSVGLIGFGAIGQLVAKRLTGFDCDVMYYRRSGPLEQTTARFAQMDEILSTCDIVSLHLPLKPATQHTLGKAQIAAMKPGAFVVNTGRGGLIDESALIAALQAGSLSGAALDVFAQEPVNADNPLLKMDNVVALPHIGGRTEDNLNRMVAHWATNIRAFDAGRGIDEACLVT</sequence>
<gene>
    <name evidence="7" type="ORF">JQV55_16345</name>
</gene>
<name>A0AAE3B808_9RHOB</name>
<dbReference type="CDD" id="cd12175">
    <property type="entry name" value="2-Hacid_dh_11"/>
    <property type="match status" value="1"/>
</dbReference>
<dbReference type="SUPFAM" id="SSF51735">
    <property type="entry name" value="NAD(P)-binding Rossmann-fold domains"/>
    <property type="match status" value="1"/>
</dbReference>
<dbReference type="InterPro" id="IPR006140">
    <property type="entry name" value="D-isomer_DH_NAD-bd"/>
</dbReference>
<dbReference type="SUPFAM" id="SSF52283">
    <property type="entry name" value="Formate/glycerate dehydrogenase catalytic domain-like"/>
    <property type="match status" value="1"/>
</dbReference>
<proteinExistence type="inferred from homology"/>
<dbReference type="GO" id="GO:0016616">
    <property type="term" value="F:oxidoreductase activity, acting on the CH-OH group of donors, NAD or NADP as acceptor"/>
    <property type="evidence" value="ECO:0007669"/>
    <property type="project" value="InterPro"/>
</dbReference>
<dbReference type="Pfam" id="PF00389">
    <property type="entry name" value="2-Hacid_dh"/>
    <property type="match status" value="1"/>
</dbReference>
<evidence type="ECO:0000256" key="4">
    <source>
        <dbReference type="RuleBase" id="RU003719"/>
    </source>
</evidence>
<organism evidence="7 8">
    <name type="scientific">Sulfitobacter geojensis</name>
    <dbReference type="NCBI Taxonomy" id="1342299"/>
    <lineage>
        <taxon>Bacteria</taxon>
        <taxon>Pseudomonadati</taxon>
        <taxon>Pseudomonadota</taxon>
        <taxon>Alphaproteobacteria</taxon>
        <taxon>Rhodobacterales</taxon>
        <taxon>Roseobacteraceae</taxon>
        <taxon>Sulfitobacter</taxon>
    </lineage>
</organism>
<evidence type="ECO:0000256" key="1">
    <source>
        <dbReference type="ARBA" id="ARBA00005854"/>
    </source>
</evidence>
<evidence type="ECO:0000259" key="5">
    <source>
        <dbReference type="Pfam" id="PF00389"/>
    </source>
</evidence>